<dbReference type="CDD" id="cd08963">
    <property type="entry name" value="L-asparaginase_I"/>
    <property type="match status" value="1"/>
</dbReference>
<keyword evidence="7" id="KW-1185">Reference proteome</keyword>
<dbReference type="InterPro" id="IPR041725">
    <property type="entry name" value="L-asparaginase_I"/>
</dbReference>
<dbReference type="AlphaFoldDB" id="A0A1I5BIW3"/>
<dbReference type="PANTHER" id="PTHR11707">
    <property type="entry name" value="L-ASPARAGINASE"/>
    <property type="match status" value="1"/>
</dbReference>
<gene>
    <name evidence="6" type="ORF">SAMN05660284_02174</name>
</gene>
<feature type="domain" description="Asparaginase/glutaminase C-terminal" evidence="5">
    <location>
        <begin position="194"/>
        <end position="299"/>
    </location>
</feature>
<name>A0A1I5BIW3_9NEIS</name>
<dbReference type="PANTHER" id="PTHR11707:SF28">
    <property type="entry name" value="60 KDA LYSOPHOSPHOLIPASE"/>
    <property type="match status" value="1"/>
</dbReference>
<dbReference type="Pfam" id="PF00710">
    <property type="entry name" value="Asparaginase"/>
    <property type="match status" value="1"/>
</dbReference>
<dbReference type="PRINTS" id="PR00139">
    <property type="entry name" value="ASNGLNASE"/>
</dbReference>
<evidence type="ECO:0000259" key="4">
    <source>
        <dbReference type="Pfam" id="PF00710"/>
    </source>
</evidence>
<dbReference type="Gene3D" id="3.40.50.1170">
    <property type="entry name" value="L-asparaginase, N-terminal domain"/>
    <property type="match status" value="1"/>
</dbReference>
<dbReference type="PROSITE" id="PS00917">
    <property type="entry name" value="ASN_GLN_ASE_2"/>
    <property type="match status" value="1"/>
</dbReference>
<evidence type="ECO:0000313" key="7">
    <source>
        <dbReference type="Proteomes" id="UP000242869"/>
    </source>
</evidence>
<dbReference type="GO" id="GO:0004067">
    <property type="term" value="F:asparaginase activity"/>
    <property type="evidence" value="ECO:0007669"/>
    <property type="project" value="UniProtKB-UniRule"/>
</dbReference>
<accession>A0A1I5BIW3</accession>
<reference evidence="7" key="1">
    <citation type="submission" date="2016-10" db="EMBL/GenBank/DDBJ databases">
        <authorList>
            <person name="Varghese N."/>
            <person name="Submissions S."/>
        </authorList>
    </citation>
    <scope>NUCLEOTIDE SEQUENCE [LARGE SCALE GENOMIC DNA]</scope>
    <source>
        <strain evidence="7">DSM 6150</strain>
    </source>
</reference>
<dbReference type="InterPro" id="IPR027474">
    <property type="entry name" value="L-asparaginase_N"/>
</dbReference>
<dbReference type="PIRSF" id="PIRSF001220">
    <property type="entry name" value="L-ASNase_gatD"/>
    <property type="match status" value="1"/>
</dbReference>
<feature type="active site" description="O-isoaspartyl threonine intermediate" evidence="1">
    <location>
        <position position="12"/>
    </location>
</feature>
<dbReference type="Gene3D" id="3.40.50.40">
    <property type="match status" value="1"/>
</dbReference>
<feature type="active site" evidence="3">
    <location>
        <position position="86"/>
    </location>
</feature>
<organism evidence="6 7">
    <name type="scientific">Formivibrio citricus</name>
    <dbReference type="NCBI Taxonomy" id="83765"/>
    <lineage>
        <taxon>Bacteria</taxon>
        <taxon>Pseudomonadati</taxon>
        <taxon>Pseudomonadota</taxon>
        <taxon>Betaproteobacteria</taxon>
        <taxon>Neisseriales</taxon>
        <taxon>Chitinibacteraceae</taxon>
        <taxon>Formivibrio</taxon>
    </lineage>
</organism>
<dbReference type="InterPro" id="IPR006034">
    <property type="entry name" value="Asparaginase/glutaminase-like"/>
</dbReference>
<proteinExistence type="predicted"/>
<dbReference type="SMART" id="SM00870">
    <property type="entry name" value="Asparaginase"/>
    <property type="match status" value="1"/>
</dbReference>
<dbReference type="STRING" id="83765.SAMN05660284_02174"/>
<sequence>MKRILCLYTGGTIGCLPTENGLAPAPGILSTPLQALAAGHALEVTLQEYPQLLDSSSMGPADWNRIGQDIAIQYDAFDGFVVLHGTDTLAYTAAALSFQLENLGKPVIVTGSQRPWLQDASDAPANVALALTAAASGIAGVRVAFGGKLLPGNGVRKVDADGDTAFDAPNWNGEWPAPRNSGDLRFTAIDPTSRVVGIKLYPGTSYDWLAQSLVEPLQGIVLETYGSGNLPDHAGLIAALEKQAAAGAIIVNCTQCLRGMVRQGRYASSSALARIGALPAEDMTPEAALVKLYCMLAKTGA</sequence>
<feature type="domain" description="L-asparaginase N-terminal" evidence="4">
    <location>
        <begin position="3"/>
        <end position="170"/>
    </location>
</feature>
<dbReference type="SUPFAM" id="SSF53774">
    <property type="entry name" value="Glutaminase/Asparaginase"/>
    <property type="match status" value="1"/>
</dbReference>
<dbReference type="EMBL" id="FOVE01000016">
    <property type="protein sequence ID" value="SFN74576.1"/>
    <property type="molecule type" value="Genomic_DNA"/>
</dbReference>
<evidence type="ECO:0000256" key="3">
    <source>
        <dbReference type="PROSITE-ProRule" id="PRU10100"/>
    </source>
</evidence>
<feature type="binding site" evidence="2">
    <location>
        <position position="55"/>
    </location>
    <ligand>
        <name>substrate</name>
    </ligand>
</feature>
<dbReference type="InterPro" id="IPR027475">
    <property type="entry name" value="Asparaginase/glutaminase_AS2"/>
</dbReference>
<feature type="binding site" evidence="2">
    <location>
        <begin position="86"/>
        <end position="87"/>
    </location>
    <ligand>
        <name>substrate</name>
    </ligand>
</feature>
<dbReference type="OrthoDB" id="9788068at2"/>
<evidence type="ECO:0000313" key="6">
    <source>
        <dbReference type="EMBL" id="SFN74576.1"/>
    </source>
</evidence>
<dbReference type="RefSeq" id="WP_091196069.1">
    <property type="nucleotide sequence ID" value="NZ_FOVE01000016.1"/>
</dbReference>
<dbReference type="InterPro" id="IPR036152">
    <property type="entry name" value="Asp/glu_Ase-like_sf"/>
</dbReference>
<evidence type="ECO:0000259" key="5">
    <source>
        <dbReference type="Pfam" id="PF17763"/>
    </source>
</evidence>
<evidence type="ECO:0000256" key="2">
    <source>
        <dbReference type="PIRSR" id="PIRSR001220-2"/>
    </source>
</evidence>
<dbReference type="PROSITE" id="PS51732">
    <property type="entry name" value="ASN_GLN_ASE_3"/>
    <property type="match status" value="1"/>
</dbReference>
<evidence type="ECO:0000256" key="1">
    <source>
        <dbReference type="PIRSR" id="PIRSR001220-1"/>
    </source>
</evidence>
<dbReference type="SFLD" id="SFLDS00057">
    <property type="entry name" value="Glutaminase/Asparaginase"/>
    <property type="match status" value="1"/>
</dbReference>
<dbReference type="InterPro" id="IPR037152">
    <property type="entry name" value="L-asparaginase_N_sf"/>
</dbReference>
<dbReference type="PROSITE" id="PS51257">
    <property type="entry name" value="PROKAR_LIPOPROTEIN"/>
    <property type="match status" value="1"/>
</dbReference>
<dbReference type="InterPro" id="IPR040919">
    <property type="entry name" value="Asparaginase_C"/>
</dbReference>
<dbReference type="Pfam" id="PF17763">
    <property type="entry name" value="Asparaginase_C"/>
    <property type="match status" value="1"/>
</dbReference>
<protein>
    <submittedName>
        <fullName evidence="6">L-asparaginase</fullName>
    </submittedName>
</protein>
<dbReference type="Proteomes" id="UP000242869">
    <property type="component" value="Unassembled WGS sequence"/>
</dbReference>
<dbReference type="PIRSF" id="PIRSF500176">
    <property type="entry name" value="L_ASNase"/>
    <property type="match status" value="1"/>
</dbReference>
<dbReference type="InterPro" id="IPR027473">
    <property type="entry name" value="L-asparaginase_C"/>
</dbReference>